<evidence type="ECO:0000313" key="2">
    <source>
        <dbReference type="Proteomes" id="UP000521872"/>
    </source>
</evidence>
<organism evidence="1 2">
    <name type="scientific">Agrocybe pediades</name>
    <dbReference type="NCBI Taxonomy" id="84607"/>
    <lineage>
        <taxon>Eukaryota</taxon>
        <taxon>Fungi</taxon>
        <taxon>Dikarya</taxon>
        <taxon>Basidiomycota</taxon>
        <taxon>Agaricomycotina</taxon>
        <taxon>Agaricomycetes</taxon>
        <taxon>Agaricomycetidae</taxon>
        <taxon>Agaricales</taxon>
        <taxon>Agaricineae</taxon>
        <taxon>Strophariaceae</taxon>
        <taxon>Agrocybe</taxon>
    </lineage>
</organism>
<comment type="caution">
    <text evidence="1">The sequence shown here is derived from an EMBL/GenBank/DDBJ whole genome shotgun (WGS) entry which is preliminary data.</text>
</comment>
<accession>A0A8H4QQV3</accession>
<dbReference type="Proteomes" id="UP000521872">
    <property type="component" value="Unassembled WGS sequence"/>
</dbReference>
<gene>
    <name evidence="1" type="ORF">D9613_002516</name>
</gene>
<dbReference type="EMBL" id="JAACJL010000044">
    <property type="protein sequence ID" value="KAF4615309.1"/>
    <property type="molecule type" value="Genomic_DNA"/>
</dbReference>
<protein>
    <submittedName>
        <fullName evidence="1">Uncharacterized protein</fullName>
    </submittedName>
</protein>
<keyword evidence="2" id="KW-1185">Reference proteome</keyword>
<name>A0A8H4QQV3_9AGAR</name>
<evidence type="ECO:0000313" key="1">
    <source>
        <dbReference type="EMBL" id="KAF4615309.1"/>
    </source>
</evidence>
<sequence>MVDPAQRHLFKNLAFKCTFCLPDLNASATNRLPAVEESNAYLSRSLDRFRALPSSHLAGYVRRWICEGMVGRRHRLFESAAAVCAEAIPPLVKSLHHYHLLQCLVLSQVVLDASTLLTISSFKKLNSLHLQRVILGCQLVLATPLRLREFHIEILDDDNDAPSGHAILDSFFSPVPLESLALTYGAQRKASTVVSNLCINLLTQKPHSNLVRLLFTMQSVAGIELVVDLLEASPLLNTLKLIIEANSDDGLDNLVGALEDIELDINVCPLVNNLACPPTFATRFNCSSKLITKLYLQNSDCYYQSPSLSMVERAFQGINGEIVVELELEATKTESARSLLPLMQRLFPNLQLLCMPINDLHNDADMDLEDGFLRDRFVDAETIKDPDDLERERNQFEACYDNGEDGAQLHFDEGYLVRAVILS</sequence>
<dbReference type="AlphaFoldDB" id="A0A8H4QQV3"/>
<reference evidence="1 2" key="1">
    <citation type="submission" date="2019-12" db="EMBL/GenBank/DDBJ databases">
        <authorList>
            <person name="Floudas D."/>
            <person name="Bentzer J."/>
            <person name="Ahren D."/>
            <person name="Johansson T."/>
            <person name="Persson P."/>
            <person name="Tunlid A."/>
        </authorList>
    </citation>
    <scope>NUCLEOTIDE SEQUENCE [LARGE SCALE GENOMIC DNA]</scope>
    <source>
        <strain evidence="1 2">CBS 102.39</strain>
    </source>
</reference>
<proteinExistence type="predicted"/>